<comment type="caution">
    <text evidence="5">The sequence shown here is derived from an EMBL/GenBank/DDBJ whole genome shotgun (WGS) entry which is preliminary data.</text>
</comment>
<dbReference type="InterPro" id="IPR000792">
    <property type="entry name" value="Tscrpt_reg_LuxR_C"/>
</dbReference>
<accession>A0A2A6DXJ3</accession>
<evidence type="ECO:0000259" key="4">
    <source>
        <dbReference type="PROSITE" id="PS50043"/>
    </source>
</evidence>
<protein>
    <recommendedName>
        <fullName evidence="4">HTH luxR-type domain-containing protein</fullName>
    </recommendedName>
</protein>
<keyword evidence="1" id="KW-0805">Transcription regulation</keyword>
<keyword evidence="3" id="KW-0804">Transcription</keyword>
<dbReference type="Proteomes" id="UP000243688">
    <property type="component" value="Unassembled WGS sequence"/>
</dbReference>
<dbReference type="AlphaFoldDB" id="A0A2A6DXJ3"/>
<evidence type="ECO:0000256" key="2">
    <source>
        <dbReference type="ARBA" id="ARBA00023125"/>
    </source>
</evidence>
<dbReference type="InterPro" id="IPR039420">
    <property type="entry name" value="WalR-like"/>
</dbReference>
<dbReference type="Pfam" id="PF00196">
    <property type="entry name" value="GerE"/>
    <property type="match status" value="1"/>
</dbReference>
<dbReference type="PRINTS" id="PR00038">
    <property type="entry name" value="HTHLUXR"/>
</dbReference>
<reference evidence="5 6" key="1">
    <citation type="submission" date="2016-12" db="EMBL/GenBank/DDBJ databases">
        <title>Candidatus Reconcilibacillus cellulovorans genome.</title>
        <authorList>
            <person name="Kolinko S."/>
            <person name="Wu Y.-W."/>
            <person name="Tachea F."/>
            <person name="Denzel E."/>
            <person name="Hiras J."/>
            <person name="Baecker N."/>
            <person name="Chan L.J."/>
            <person name="Eichorst S.A."/>
            <person name="Frey D."/>
            <person name="Adams P.D."/>
            <person name="Pray T."/>
            <person name="Tanjore D."/>
            <person name="Petzold C.J."/>
            <person name="Gladden J.M."/>
            <person name="Simmons B.A."/>
            <person name="Singer S.W."/>
        </authorList>
    </citation>
    <scope>NUCLEOTIDE SEQUENCE [LARGE SCALE GENOMIC DNA]</scope>
    <source>
        <strain evidence="5">JTherm</strain>
    </source>
</reference>
<sequence>MAHVKSLSPREKEVALLIARGYKDEEISKTLYISRRRVGEIIYAIKNKWQVRSRVEIGIMVYRLGWLVLDEMRMEG</sequence>
<gene>
    <name evidence="5" type="ORF">BLM47_12435</name>
</gene>
<dbReference type="SMART" id="SM00421">
    <property type="entry name" value="HTH_LUXR"/>
    <property type="match status" value="1"/>
</dbReference>
<proteinExistence type="predicted"/>
<evidence type="ECO:0000313" key="5">
    <source>
        <dbReference type="EMBL" id="PDO09474.1"/>
    </source>
</evidence>
<evidence type="ECO:0000313" key="6">
    <source>
        <dbReference type="Proteomes" id="UP000243688"/>
    </source>
</evidence>
<dbReference type="EMBL" id="MOXJ01000038">
    <property type="protein sequence ID" value="PDO09474.1"/>
    <property type="molecule type" value="Genomic_DNA"/>
</dbReference>
<dbReference type="PANTHER" id="PTHR43214">
    <property type="entry name" value="TWO-COMPONENT RESPONSE REGULATOR"/>
    <property type="match status" value="1"/>
</dbReference>
<dbReference type="GO" id="GO:0006355">
    <property type="term" value="P:regulation of DNA-templated transcription"/>
    <property type="evidence" value="ECO:0007669"/>
    <property type="project" value="InterPro"/>
</dbReference>
<organism evidence="5 6">
    <name type="scientific">Candidatus Reconcilbacillus cellulovorans</name>
    <dbReference type="NCBI Taxonomy" id="1906605"/>
    <lineage>
        <taxon>Bacteria</taxon>
        <taxon>Bacillati</taxon>
        <taxon>Bacillota</taxon>
        <taxon>Bacilli</taxon>
        <taxon>Bacillales</taxon>
        <taxon>Paenibacillaceae</taxon>
        <taxon>Candidatus Reconcilbacillus</taxon>
    </lineage>
</organism>
<dbReference type="Gene3D" id="1.10.10.10">
    <property type="entry name" value="Winged helix-like DNA-binding domain superfamily/Winged helix DNA-binding domain"/>
    <property type="match status" value="1"/>
</dbReference>
<dbReference type="InterPro" id="IPR016032">
    <property type="entry name" value="Sig_transdc_resp-reg_C-effctor"/>
</dbReference>
<dbReference type="SUPFAM" id="SSF46894">
    <property type="entry name" value="C-terminal effector domain of the bipartite response regulators"/>
    <property type="match status" value="1"/>
</dbReference>
<name>A0A2A6DXJ3_9BACL</name>
<feature type="domain" description="HTH luxR-type" evidence="4">
    <location>
        <begin position="1"/>
        <end position="65"/>
    </location>
</feature>
<dbReference type="GO" id="GO:0003677">
    <property type="term" value="F:DNA binding"/>
    <property type="evidence" value="ECO:0007669"/>
    <property type="project" value="UniProtKB-KW"/>
</dbReference>
<dbReference type="PROSITE" id="PS50043">
    <property type="entry name" value="HTH_LUXR_2"/>
    <property type="match status" value="1"/>
</dbReference>
<keyword evidence="2" id="KW-0238">DNA-binding</keyword>
<dbReference type="InterPro" id="IPR036388">
    <property type="entry name" value="WH-like_DNA-bd_sf"/>
</dbReference>
<evidence type="ECO:0000256" key="1">
    <source>
        <dbReference type="ARBA" id="ARBA00023015"/>
    </source>
</evidence>
<evidence type="ECO:0000256" key="3">
    <source>
        <dbReference type="ARBA" id="ARBA00023163"/>
    </source>
</evidence>